<comment type="caution">
    <text evidence="2">The sequence shown here is derived from an EMBL/GenBank/DDBJ whole genome shotgun (WGS) entry which is preliminary data.</text>
</comment>
<feature type="region of interest" description="Disordered" evidence="1">
    <location>
        <begin position="1"/>
        <end position="43"/>
    </location>
</feature>
<evidence type="ECO:0000313" key="2">
    <source>
        <dbReference type="EMBL" id="KAJ5489645.1"/>
    </source>
</evidence>
<accession>A0A9W9XDZ9</accession>
<evidence type="ECO:0000256" key="1">
    <source>
        <dbReference type="SAM" id="MobiDB-lite"/>
    </source>
</evidence>
<evidence type="ECO:0000313" key="3">
    <source>
        <dbReference type="Proteomes" id="UP001148312"/>
    </source>
</evidence>
<reference evidence="2" key="1">
    <citation type="submission" date="2022-12" db="EMBL/GenBank/DDBJ databases">
        <authorList>
            <person name="Petersen C."/>
        </authorList>
    </citation>
    <scope>NUCLEOTIDE SEQUENCE</scope>
    <source>
        <strain evidence="2">IBT 30728</strain>
    </source>
</reference>
<feature type="compositionally biased region" description="Acidic residues" evidence="1">
    <location>
        <begin position="1"/>
        <end position="12"/>
    </location>
</feature>
<feature type="compositionally biased region" description="Basic and acidic residues" evidence="1">
    <location>
        <begin position="13"/>
        <end position="38"/>
    </location>
</feature>
<sequence length="66" mass="7723">MSEEGGDMEQSEEDRTGRRKHEEERDRDSRNATVRKEEDQAETINGRRVCARTCARTCALKKQRPE</sequence>
<dbReference type="RefSeq" id="XP_056791678.1">
    <property type="nucleotide sequence ID" value="XM_056934137.1"/>
</dbReference>
<name>A0A9W9XDZ9_9EURO</name>
<reference evidence="2" key="2">
    <citation type="journal article" date="2023" name="IMA Fungus">
        <title>Comparative genomic study of the Penicillium genus elucidates a diverse pangenome and 15 lateral gene transfer events.</title>
        <authorList>
            <person name="Petersen C."/>
            <person name="Sorensen T."/>
            <person name="Nielsen M.R."/>
            <person name="Sondergaard T.E."/>
            <person name="Sorensen J.L."/>
            <person name="Fitzpatrick D.A."/>
            <person name="Frisvad J.C."/>
            <person name="Nielsen K.L."/>
        </authorList>
    </citation>
    <scope>NUCLEOTIDE SEQUENCE</scope>
    <source>
        <strain evidence="2">IBT 30728</strain>
    </source>
</reference>
<protein>
    <submittedName>
        <fullName evidence="2">Uncharacterized protein</fullName>
    </submittedName>
</protein>
<keyword evidence="3" id="KW-1185">Reference proteome</keyword>
<dbReference type="EMBL" id="JAPWDQ010000004">
    <property type="protein sequence ID" value="KAJ5489645.1"/>
    <property type="molecule type" value="Genomic_DNA"/>
</dbReference>
<proteinExistence type="predicted"/>
<dbReference type="Proteomes" id="UP001148312">
    <property type="component" value="Unassembled WGS sequence"/>
</dbReference>
<dbReference type="GeneID" id="81624386"/>
<organism evidence="2 3">
    <name type="scientific">Penicillium diatomitis</name>
    <dbReference type="NCBI Taxonomy" id="2819901"/>
    <lineage>
        <taxon>Eukaryota</taxon>
        <taxon>Fungi</taxon>
        <taxon>Dikarya</taxon>
        <taxon>Ascomycota</taxon>
        <taxon>Pezizomycotina</taxon>
        <taxon>Eurotiomycetes</taxon>
        <taxon>Eurotiomycetidae</taxon>
        <taxon>Eurotiales</taxon>
        <taxon>Aspergillaceae</taxon>
        <taxon>Penicillium</taxon>
    </lineage>
</organism>
<dbReference type="AlphaFoldDB" id="A0A9W9XDZ9"/>
<gene>
    <name evidence="2" type="ORF">N7539_004535</name>
</gene>